<comment type="similarity">
    <text evidence="2">Belongs to the aldehyde dehydrogenase family.</text>
</comment>
<dbReference type="EC" id="1.2.1.88" evidence="3"/>
<evidence type="ECO:0000313" key="10">
    <source>
        <dbReference type="EMBL" id="GAA4452194.1"/>
    </source>
</evidence>
<dbReference type="Pfam" id="PF00171">
    <property type="entry name" value="Aldedh"/>
    <property type="match status" value="1"/>
</dbReference>
<proteinExistence type="inferred from homology"/>
<evidence type="ECO:0000313" key="11">
    <source>
        <dbReference type="Proteomes" id="UP001501410"/>
    </source>
</evidence>
<dbReference type="RefSeq" id="WP_344823584.1">
    <property type="nucleotide sequence ID" value="NZ_BAABEZ010000014.1"/>
</dbReference>
<dbReference type="InterPro" id="IPR015590">
    <property type="entry name" value="Aldehyde_DH_dom"/>
</dbReference>
<reference evidence="11" key="1">
    <citation type="journal article" date="2019" name="Int. J. Syst. Evol. Microbiol.">
        <title>The Global Catalogue of Microorganisms (GCM) 10K type strain sequencing project: providing services to taxonomists for standard genome sequencing and annotation.</title>
        <authorList>
            <consortium name="The Broad Institute Genomics Platform"/>
            <consortium name="The Broad Institute Genome Sequencing Center for Infectious Disease"/>
            <person name="Wu L."/>
            <person name="Ma J."/>
        </authorList>
    </citation>
    <scope>NUCLEOTIDE SEQUENCE [LARGE SCALE GENOMIC DNA]</scope>
    <source>
        <strain evidence="11">JCM 31921</strain>
    </source>
</reference>
<comment type="caution">
    <text evidence="10">The sequence shown here is derived from an EMBL/GenBank/DDBJ whole genome shotgun (WGS) entry which is preliminary data.</text>
</comment>
<evidence type="ECO:0000256" key="2">
    <source>
        <dbReference type="ARBA" id="ARBA00009986"/>
    </source>
</evidence>
<dbReference type="InterPro" id="IPR016163">
    <property type="entry name" value="Ald_DH_C"/>
</dbReference>
<accession>A0ABP8MP30</accession>
<evidence type="ECO:0000256" key="6">
    <source>
        <dbReference type="ARBA" id="ARBA00023062"/>
    </source>
</evidence>
<evidence type="ECO:0000256" key="7">
    <source>
        <dbReference type="ARBA" id="ARBA00032259"/>
    </source>
</evidence>
<dbReference type="InterPro" id="IPR016162">
    <property type="entry name" value="Ald_DH_N"/>
</dbReference>
<evidence type="ECO:0000256" key="8">
    <source>
        <dbReference type="ARBA" id="ARBA00048142"/>
    </source>
</evidence>
<keyword evidence="11" id="KW-1185">Reference proteome</keyword>
<feature type="domain" description="Aldehyde dehydrogenase" evidence="9">
    <location>
        <begin position="56"/>
        <end position="518"/>
    </location>
</feature>
<dbReference type="EMBL" id="BAABEZ010000014">
    <property type="protein sequence ID" value="GAA4452194.1"/>
    <property type="molecule type" value="Genomic_DNA"/>
</dbReference>
<dbReference type="InterPro" id="IPR050485">
    <property type="entry name" value="Proline_metab_enzyme"/>
</dbReference>
<comment type="catalytic activity">
    <reaction evidence="8">
        <text>L-glutamate 5-semialdehyde + NAD(+) + H2O = L-glutamate + NADH + 2 H(+)</text>
        <dbReference type="Rhea" id="RHEA:30235"/>
        <dbReference type="ChEBI" id="CHEBI:15377"/>
        <dbReference type="ChEBI" id="CHEBI:15378"/>
        <dbReference type="ChEBI" id="CHEBI:29985"/>
        <dbReference type="ChEBI" id="CHEBI:57540"/>
        <dbReference type="ChEBI" id="CHEBI:57945"/>
        <dbReference type="ChEBI" id="CHEBI:58066"/>
        <dbReference type="EC" id="1.2.1.88"/>
    </reaction>
</comment>
<organism evidence="10 11">
    <name type="scientific">Rurimicrobium arvi</name>
    <dbReference type="NCBI Taxonomy" id="2049916"/>
    <lineage>
        <taxon>Bacteria</taxon>
        <taxon>Pseudomonadati</taxon>
        <taxon>Bacteroidota</taxon>
        <taxon>Chitinophagia</taxon>
        <taxon>Chitinophagales</taxon>
        <taxon>Chitinophagaceae</taxon>
        <taxon>Rurimicrobium</taxon>
    </lineage>
</organism>
<dbReference type="NCBIfam" id="TIGR01236">
    <property type="entry name" value="D1pyr5carbox1"/>
    <property type="match status" value="1"/>
</dbReference>
<evidence type="ECO:0000256" key="4">
    <source>
        <dbReference type="ARBA" id="ARBA00023002"/>
    </source>
</evidence>
<dbReference type="PANTHER" id="PTHR42862">
    <property type="entry name" value="DELTA-1-PYRROLINE-5-CARBOXYLATE DEHYDROGENASE 1, ISOFORM A-RELATED"/>
    <property type="match status" value="1"/>
</dbReference>
<dbReference type="PROSITE" id="PS00070">
    <property type="entry name" value="ALDEHYDE_DEHYDR_CYS"/>
    <property type="match status" value="1"/>
</dbReference>
<comment type="pathway">
    <text evidence="1">Amino-acid degradation; L-proline degradation into L-glutamate; L-glutamate from L-proline: step 2/2.</text>
</comment>
<keyword evidence="4" id="KW-0560">Oxidoreductase</keyword>
<evidence type="ECO:0000259" key="9">
    <source>
        <dbReference type="Pfam" id="PF00171"/>
    </source>
</evidence>
<dbReference type="CDD" id="cd07123">
    <property type="entry name" value="ALDH_F4-17_P5CDH"/>
    <property type="match status" value="1"/>
</dbReference>
<dbReference type="PANTHER" id="PTHR42862:SF1">
    <property type="entry name" value="DELTA-1-PYRROLINE-5-CARBOXYLATE DEHYDROGENASE 2, ISOFORM A-RELATED"/>
    <property type="match status" value="1"/>
</dbReference>
<dbReference type="SUPFAM" id="SSF53720">
    <property type="entry name" value="ALDH-like"/>
    <property type="match status" value="1"/>
</dbReference>
<dbReference type="Proteomes" id="UP001501410">
    <property type="component" value="Unassembled WGS sequence"/>
</dbReference>
<gene>
    <name evidence="10" type="primary">pruA</name>
    <name evidence="10" type="ORF">GCM10023092_10770</name>
</gene>
<dbReference type="InterPro" id="IPR005931">
    <property type="entry name" value="P5CDH/ALDH4A1"/>
</dbReference>
<evidence type="ECO:0000256" key="1">
    <source>
        <dbReference type="ARBA" id="ARBA00004786"/>
    </source>
</evidence>
<keyword evidence="6" id="KW-0642">Proline metabolism</keyword>
<evidence type="ECO:0000256" key="3">
    <source>
        <dbReference type="ARBA" id="ARBA00012884"/>
    </source>
</evidence>
<keyword evidence="5" id="KW-0520">NAD</keyword>
<dbReference type="InterPro" id="IPR016161">
    <property type="entry name" value="Ald_DH/histidinol_DH"/>
</dbReference>
<dbReference type="InterPro" id="IPR016160">
    <property type="entry name" value="Ald_DH_CS_CYS"/>
</dbReference>
<protein>
    <recommendedName>
        <fullName evidence="7">L-glutamate gamma-semialdehyde dehydrogenase</fullName>
        <ecNumber evidence="3">1.2.1.88</ecNumber>
    </recommendedName>
    <alternativeName>
        <fullName evidence="7">L-glutamate gamma-semialdehyde dehydrogenase</fullName>
    </alternativeName>
</protein>
<evidence type="ECO:0000256" key="5">
    <source>
        <dbReference type="ARBA" id="ARBA00023027"/>
    </source>
</evidence>
<dbReference type="Gene3D" id="3.40.605.10">
    <property type="entry name" value="Aldehyde Dehydrogenase, Chain A, domain 1"/>
    <property type="match status" value="1"/>
</dbReference>
<dbReference type="Gene3D" id="3.40.309.10">
    <property type="entry name" value="Aldehyde Dehydrogenase, Chain A, domain 2"/>
    <property type="match status" value="1"/>
</dbReference>
<name>A0ABP8MP30_9BACT</name>
<sequence length="544" mass="59924">MHNGHFHYHQPVNEPVLSYAPGSRERKALQEALKTLKSKTHDIPMYIGGQEVRSNKTFTLRAPHETAHEIGQFHVSDRSHINQAIEAALAARERWANTSWEHRASIFMKAAELLATKYRFVMNAATMLGQSKNAFQAEIDSACELIDFLRFNVHFLSNIYSEQPISPQGFNNRIEYRPLEGFVVAITPFNFTAIGGNLPTAPAMCGNVVVWKPANTQVLAASIFMQILIEAGLPAGVINLIYPSGSEIGDVCFNHADFSGIHFTGSTGVFQQIWSTIGANIGKYKTYPRIVGETGGKDFVFAHPTANADAVVANLVRGAFEYQGQKCSAASRAYIPSNLAEEIKSKLIAEIKTLKMGPVDDFTNFVNAVIDEKSFDKLASYIDNVKNSNGAAKIIAGGGYDKSKGWFIEPTVIEASDPKYVTMCEELFGPVLSLHVYEADQWEATLKVVDETSPYALTGAIFAQDRYALEAMTQKLTNAAGNFYINDKPTGAVVGQQPFGGARASGTNDKAGAPLNLYRWLSFRTIKETYVPVTDYRYPFHQAD</sequence>